<evidence type="ECO:0000256" key="1">
    <source>
        <dbReference type="ARBA" id="ARBA00004123"/>
    </source>
</evidence>
<dbReference type="GO" id="GO:0008270">
    <property type="term" value="F:zinc ion binding"/>
    <property type="evidence" value="ECO:0007669"/>
    <property type="project" value="InterPro"/>
</dbReference>
<feature type="compositionally biased region" description="Basic and acidic residues" evidence="3">
    <location>
        <begin position="194"/>
        <end position="211"/>
    </location>
</feature>
<dbReference type="Proteomes" id="UP000054481">
    <property type="component" value="Unassembled WGS sequence"/>
</dbReference>
<evidence type="ECO:0000259" key="4">
    <source>
        <dbReference type="PROSITE" id="PS50048"/>
    </source>
</evidence>
<feature type="region of interest" description="Disordered" evidence="3">
    <location>
        <begin position="1"/>
        <end position="48"/>
    </location>
</feature>
<dbReference type="GO" id="GO:0000981">
    <property type="term" value="F:DNA-binding transcription factor activity, RNA polymerase II-specific"/>
    <property type="evidence" value="ECO:0007669"/>
    <property type="project" value="InterPro"/>
</dbReference>
<evidence type="ECO:0000256" key="3">
    <source>
        <dbReference type="SAM" id="MobiDB-lite"/>
    </source>
</evidence>
<dbReference type="SMART" id="SM00066">
    <property type="entry name" value="GAL4"/>
    <property type="match status" value="1"/>
</dbReference>
<proteinExistence type="predicted"/>
<name>A0A0F8A4K0_9HYPO</name>
<dbReference type="GO" id="GO:0005634">
    <property type="term" value="C:nucleus"/>
    <property type="evidence" value="ECO:0007669"/>
    <property type="project" value="UniProtKB-SubCell"/>
</dbReference>
<dbReference type="Pfam" id="PF11951">
    <property type="entry name" value="Fungal_trans_2"/>
    <property type="match status" value="2"/>
</dbReference>
<evidence type="ECO:0000256" key="2">
    <source>
        <dbReference type="ARBA" id="ARBA00023242"/>
    </source>
</evidence>
<dbReference type="PANTHER" id="PTHR37534">
    <property type="entry name" value="TRANSCRIPTIONAL ACTIVATOR PROTEIN UGA3"/>
    <property type="match status" value="1"/>
</dbReference>
<feature type="domain" description="Zn(2)-C6 fungal-type" evidence="4">
    <location>
        <begin position="85"/>
        <end position="113"/>
    </location>
</feature>
<organism evidence="5 6">
    <name type="scientific">Hirsutella minnesotensis 3608</name>
    <dbReference type="NCBI Taxonomy" id="1043627"/>
    <lineage>
        <taxon>Eukaryota</taxon>
        <taxon>Fungi</taxon>
        <taxon>Dikarya</taxon>
        <taxon>Ascomycota</taxon>
        <taxon>Pezizomycotina</taxon>
        <taxon>Sordariomycetes</taxon>
        <taxon>Hypocreomycetidae</taxon>
        <taxon>Hypocreales</taxon>
        <taxon>Ophiocordycipitaceae</taxon>
        <taxon>Hirsutella</taxon>
    </lineage>
</organism>
<dbReference type="AlphaFoldDB" id="A0A0F8A4K0"/>
<accession>A0A0F8A4K0</accession>
<dbReference type="InterPro" id="IPR021858">
    <property type="entry name" value="Fun_TF"/>
</dbReference>
<dbReference type="OrthoDB" id="3251668at2759"/>
<dbReference type="PROSITE" id="PS00463">
    <property type="entry name" value="ZN2_CY6_FUNGAL_1"/>
    <property type="match status" value="1"/>
</dbReference>
<dbReference type="EMBL" id="KQ030532">
    <property type="protein sequence ID" value="KJZ73714.1"/>
    <property type="molecule type" value="Genomic_DNA"/>
</dbReference>
<reference evidence="5 6" key="1">
    <citation type="journal article" date="2014" name="Genome Biol. Evol.">
        <title>Comparative genomics and transcriptomics analyses reveal divergent lifestyle features of nematode endoparasitic fungus Hirsutella minnesotensis.</title>
        <authorList>
            <person name="Lai Y."/>
            <person name="Liu K."/>
            <person name="Zhang X."/>
            <person name="Zhang X."/>
            <person name="Li K."/>
            <person name="Wang N."/>
            <person name="Shu C."/>
            <person name="Wu Y."/>
            <person name="Wang C."/>
            <person name="Bushley K.E."/>
            <person name="Xiang M."/>
            <person name="Liu X."/>
        </authorList>
    </citation>
    <scope>NUCLEOTIDE SEQUENCE [LARGE SCALE GENOMIC DNA]</scope>
    <source>
        <strain evidence="5 6">3608</strain>
    </source>
</reference>
<protein>
    <recommendedName>
        <fullName evidence="4">Zn(2)-C6 fungal-type domain-containing protein</fullName>
    </recommendedName>
</protein>
<dbReference type="PROSITE" id="PS50048">
    <property type="entry name" value="ZN2_CY6_FUNGAL_2"/>
    <property type="match status" value="1"/>
</dbReference>
<dbReference type="CDD" id="cd00067">
    <property type="entry name" value="GAL4"/>
    <property type="match status" value="1"/>
</dbReference>
<dbReference type="SUPFAM" id="SSF57701">
    <property type="entry name" value="Zn2/Cys6 DNA-binding domain"/>
    <property type="match status" value="1"/>
</dbReference>
<evidence type="ECO:0000313" key="6">
    <source>
        <dbReference type="Proteomes" id="UP000054481"/>
    </source>
</evidence>
<dbReference type="Pfam" id="PF00172">
    <property type="entry name" value="Zn_clus"/>
    <property type="match status" value="1"/>
</dbReference>
<keyword evidence="2" id="KW-0539">Nucleus</keyword>
<sequence>MSVDEESTSGDVIQKPPRPATTPQGASPERRLCHSPLRGASSPPWAFPAHTHTHVSYAATGRRATAMRRGGHSALGRAPKGKNPSCSTCTKRRIVCDLGRPACKKCKKKGLECPGYGPRLRWAGGVAVRGRFKGQNVPIADAGDEGPQSLSQGTGTDEQSEAVGNGRAAAQGEQPNAAGVPNIGPGAAPPVRPGQERRSPEPFNHSKEKTTAEAPSPDLTLRKSARAFIEYYDKNIAGLMVWFDTADNDYRRRVLPLAANTPGLRLAVAAISAYHGGMTFDHAVPRFSEAARDACLGLIQSRVRDMTGRLTGGAALTTDADLADAEWMLAAILMISTYEMANAQAAAAESHRMAARTIVNVFGHAASARGARVFDFLRNQVAVLDVLSSTTSFDRADVEGAVLPPASMADGLFTRFLSALHHVTLVSRRRDAESSSGQGAMTAAEVDASVEDATLCAQNLPWPAFVAGTECHGDPRRQEDVAALLTLIAEATGFRHFLDVNRFLRMFWAGDDPDWRPLARLLQQKGFRILAV</sequence>
<dbReference type="InterPro" id="IPR001138">
    <property type="entry name" value="Zn2Cys6_DnaBD"/>
</dbReference>
<feature type="compositionally biased region" description="Polar residues" evidence="3">
    <location>
        <begin position="148"/>
        <end position="157"/>
    </location>
</feature>
<dbReference type="InterPro" id="IPR036864">
    <property type="entry name" value="Zn2-C6_fun-type_DNA-bd_sf"/>
</dbReference>
<keyword evidence="6" id="KW-1185">Reference proteome</keyword>
<dbReference type="Gene3D" id="4.10.240.10">
    <property type="entry name" value="Zn(2)-C6 fungal-type DNA-binding domain"/>
    <property type="match status" value="1"/>
</dbReference>
<feature type="region of interest" description="Disordered" evidence="3">
    <location>
        <begin position="137"/>
        <end position="218"/>
    </location>
</feature>
<comment type="subcellular location">
    <subcellularLocation>
        <location evidence="1">Nucleus</location>
    </subcellularLocation>
</comment>
<dbReference type="PANTHER" id="PTHR37534:SF46">
    <property type="entry name" value="ZN(II)2CYS6 TRANSCRIPTION FACTOR (EUROFUNG)"/>
    <property type="match status" value="1"/>
</dbReference>
<gene>
    <name evidence="5" type="ORF">HIM_06832</name>
</gene>
<feature type="region of interest" description="Disordered" evidence="3">
    <location>
        <begin position="64"/>
        <end position="86"/>
    </location>
</feature>
<evidence type="ECO:0000313" key="5">
    <source>
        <dbReference type="EMBL" id="KJZ73714.1"/>
    </source>
</evidence>